<dbReference type="Proteomes" id="UP000054324">
    <property type="component" value="Unassembled WGS sequence"/>
</dbReference>
<dbReference type="AlphaFoldDB" id="A0A074Z6T0"/>
<protein>
    <submittedName>
        <fullName evidence="1">Uncharacterized protein</fullName>
    </submittedName>
</protein>
<dbReference type="KEGG" id="ovi:T265_12087"/>
<organism evidence="1 2">
    <name type="scientific">Opisthorchis viverrini</name>
    <name type="common">Southeast Asian liver fluke</name>
    <dbReference type="NCBI Taxonomy" id="6198"/>
    <lineage>
        <taxon>Eukaryota</taxon>
        <taxon>Metazoa</taxon>
        <taxon>Spiralia</taxon>
        <taxon>Lophotrochozoa</taxon>
        <taxon>Platyhelminthes</taxon>
        <taxon>Trematoda</taxon>
        <taxon>Digenea</taxon>
        <taxon>Opisthorchiida</taxon>
        <taxon>Opisthorchiata</taxon>
        <taxon>Opisthorchiidae</taxon>
        <taxon>Opisthorchis</taxon>
    </lineage>
</organism>
<name>A0A074Z6T0_OPIVI</name>
<dbReference type="CTD" id="20326255"/>
<gene>
    <name evidence="1" type="ORF">T265_12087</name>
</gene>
<reference evidence="1 2" key="1">
    <citation type="submission" date="2013-11" db="EMBL/GenBank/DDBJ databases">
        <title>Opisthorchis viverrini - life in the bile duct.</title>
        <authorList>
            <person name="Young N.D."/>
            <person name="Nagarajan N."/>
            <person name="Lin S.J."/>
            <person name="Korhonen P.K."/>
            <person name="Jex A.R."/>
            <person name="Hall R.S."/>
            <person name="Safavi-Hemami H."/>
            <person name="Kaewkong W."/>
            <person name="Bertrand D."/>
            <person name="Gao S."/>
            <person name="Seet Q."/>
            <person name="Wongkham S."/>
            <person name="Teh B.T."/>
            <person name="Wongkham C."/>
            <person name="Intapan P.M."/>
            <person name="Maleewong W."/>
            <person name="Yang X."/>
            <person name="Hu M."/>
            <person name="Wang Z."/>
            <person name="Hofmann A."/>
            <person name="Sternberg P.W."/>
            <person name="Tan P."/>
            <person name="Wang J."/>
            <person name="Gasser R.B."/>
        </authorList>
    </citation>
    <scope>NUCLEOTIDE SEQUENCE [LARGE SCALE GENOMIC DNA]</scope>
</reference>
<dbReference type="GeneID" id="20326255"/>
<dbReference type="RefSeq" id="XP_009177306.1">
    <property type="nucleotide sequence ID" value="XM_009179042.1"/>
</dbReference>
<sequence>MVIHKDRTQYLTLTNELDFLDWLKDAKPNQLKAVSHYPFPSWPDVTLKAALKANSQNNLAALVDVEKPLRQFEFVQQDQQKTR</sequence>
<proteinExistence type="predicted"/>
<evidence type="ECO:0000313" key="2">
    <source>
        <dbReference type="Proteomes" id="UP000054324"/>
    </source>
</evidence>
<evidence type="ECO:0000313" key="1">
    <source>
        <dbReference type="EMBL" id="KER18945.1"/>
    </source>
</evidence>
<keyword evidence="2" id="KW-1185">Reference proteome</keyword>
<dbReference type="EMBL" id="KL597444">
    <property type="protein sequence ID" value="KER18945.1"/>
    <property type="molecule type" value="Genomic_DNA"/>
</dbReference>
<accession>A0A074Z6T0</accession>